<accession>A0AAE1EGF6</accession>
<evidence type="ECO:0000256" key="1">
    <source>
        <dbReference type="ARBA" id="ARBA00004141"/>
    </source>
</evidence>
<dbReference type="PANTHER" id="PTHR23294:SF0">
    <property type="entry name" value="UNC93-LIKE PROTEIN MFSD11"/>
    <property type="match status" value="1"/>
</dbReference>
<feature type="transmembrane region" description="Helical" evidence="9">
    <location>
        <begin position="104"/>
        <end position="121"/>
    </location>
</feature>
<dbReference type="SUPFAM" id="SSF103473">
    <property type="entry name" value="MFS general substrate transporter"/>
    <property type="match status" value="1"/>
</dbReference>
<feature type="transmembrane region" description="Helical" evidence="9">
    <location>
        <begin position="298"/>
        <end position="320"/>
    </location>
</feature>
<evidence type="ECO:0000256" key="7">
    <source>
        <dbReference type="ARBA" id="ARBA00040302"/>
    </source>
</evidence>
<dbReference type="InterPro" id="IPR036259">
    <property type="entry name" value="MFS_trans_sf"/>
</dbReference>
<proteinExistence type="inferred from homology"/>
<feature type="transmembrane region" description="Helical" evidence="9">
    <location>
        <begin position="81"/>
        <end position="98"/>
    </location>
</feature>
<feature type="transmembrane region" description="Helical" evidence="9">
    <location>
        <begin position="400"/>
        <end position="422"/>
    </location>
</feature>
<evidence type="ECO:0000256" key="5">
    <source>
        <dbReference type="ARBA" id="ARBA00023136"/>
    </source>
</evidence>
<gene>
    <name evidence="10" type="ORF">Pcinc_041918</name>
</gene>
<evidence type="ECO:0000256" key="6">
    <source>
        <dbReference type="ARBA" id="ARBA00023180"/>
    </source>
</evidence>
<reference evidence="10" key="1">
    <citation type="submission" date="2023-10" db="EMBL/GenBank/DDBJ databases">
        <title>Genome assemblies of two species of porcelain crab, Petrolisthes cinctipes and Petrolisthes manimaculis (Anomura: Porcellanidae).</title>
        <authorList>
            <person name="Angst P."/>
        </authorList>
    </citation>
    <scope>NUCLEOTIDE SEQUENCE</scope>
    <source>
        <strain evidence="10">PB745_01</strain>
        <tissue evidence="10">Gill</tissue>
    </source>
</reference>
<dbReference type="InterPro" id="IPR010291">
    <property type="entry name" value="Ion_channel_UNC-93"/>
</dbReference>
<feature type="transmembrane region" description="Helical" evidence="9">
    <location>
        <begin position="376"/>
        <end position="394"/>
    </location>
</feature>
<dbReference type="Proteomes" id="UP001286313">
    <property type="component" value="Unassembled WGS sequence"/>
</dbReference>
<keyword evidence="3 9" id="KW-0812">Transmembrane</keyword>
<dbReference type="CDD" id="cd17407">
    <property type="entry name" value="MFS_MFSD11"/>
    <property type="match status" value="1"/>
</dbReference>
<comment type="similarity">
    <text evidence="2">Belongs to the unc-93 family.</text>
</comment>
<name>A0AAE1EGF6_PETCI</name>
<evidence type="ECO:0000313" key="11">
    <source>
        <dbReference type="Proteomes" id="UP001286313"/>
    </source>
</evidence>
<feature type="transmembrane region" description="Helical" evidence="9">
    <location>
        <begin position="48"/>
        <end position="69"/>
    </location>
</feature>
<evidence type="ECO:0000313" key="10">
    <source>
        <dbReference type="EMBL" id="KAK3851429.1"/>
    </source>
</evidence>
<evidence type="ECO:0000256" key="4">
    <source>
        <dbReference type="ARBA" id="ARBA00022989"/>
    </source>
</evidence>
<organism evidence="10 11">
    <name type="scientific">Petrolisthes cinctipes</name>
    <name type="common">Flat porcelain crab</name>
    <dbReference type="NCBI Taxonomy" id="88211"/>
    <lineage>
        <taxon>Eukaryota</taxon>
        <taxon>Metazoa</taxon>
        <taxon>Ecdysozoa</taxon>
        <taxon>Arthropoda</taxon>
        <taxon>Crustacea</taxon>
        <taxon>Multicrustacea</taxon>
        <taxon>Malacostraca</taxon>
        <taxon>Eumalacostraca</taxon>
        <taxon>Eucarida</taxon>
        <taxon>Decapoda</taxon>
        <taxon>Pleocyemata</taxon>
        <taxon>Anomura</taxon>
        <taxon>Galatheoidea</taxon>
        <taxon>Porcellanidae</taxon>
        <taxon>Petrolisthes</taxon>
    </lineage>
</organism>
<dbReference type="GO" id="GO:0016020">
    <property type="term" value="C:membrane"/>
    <property type="evidence" value="ECO:0007669"/>
    <property type="project" value="UniProtKB-SubCell"/>
</dbReference>
<evidence type="ECO:0000256" key="3">
    <source>
        <dbReference type="ARBA" id="ARBA00022692"/>
    </source>
</evidence>
<comment type="caution">
    <text evidence="10">The sequence shown here is derived from an EMBL/GenBank/DDBJ whole genome shotgun (WGS) entry which is preliminary data.</text>
</comment>
<evidence type="ECO:0000256" key="8">
    <source>
        <dbReference type="ARBA" id="ARBA00041910"/>
    </source>
</evidence>
<dbReference type="AlphaFoldDB" id="A0AAE1EGF6"/>
<feature type="transmembrane region" description="Helical" evidence="9">
    <location>
        <begin position="227"/>
        <end position="244"/>
    </location>
</feature>
<keyword evidence="6" id="KW-0325">Glycoprotein</keyword>
<feature type="transmembrane region" description="Helical" evidence="9">
    <location>
        <begin position="142"/>
        <end position="162"/>
    </location>
</feature>
<keyword evidence="11" id="KW-1185">Reference proteome</keyword>
<evidence type="ECO:0000256" key="2">
    <source>
        <dbReference type="ARBA" id="ARBA00009172"/>
    </source>
</evidence>
<evidence type="ECO:0000256" key="9">
    <source>
        <dbReference type="SAM" id="Phobius"/>
    </source>
</evidence>
<dbReference type="PANTHER" id="PTHR23294">
    <property type="entry name" value="ET TRANSLATION PRODUCT-RELATED"/>
    <property type="match status" value="1"/>
</dbReference>
<dbReference type="Gene3D" id="1.20.1250.20">
    <property type="entry name" value="MFS general substrate transporter like domains"/>
    <property type="match status" value="1"/>
</dbReference>
<feature type="transmembrane region" description="Helical" evidence="9">
    <location>
        <begin position="174"/>
        <end position="194"/>
    </location>
</feature>
<feature type="transmembrane region" description="Helical" evidence="9">
    <location>
        <begin position="340"/>
        <end position="364"/>
    </location>
</feature>
<protein>
    <recommendedName>
        <fullName evidence="7">UNC93-like protein MFSD11</fullName>
    </recommendedName>
    <alternativeName>
        <fullName evidence="8">Major facilitator superfamily domain-containing protein 11</fullName>
    </alternativeName>
</protein>
<dbReference type="Pfam" id="PF05978">
    <property type="entry name" value="UNC-93"/>
    <property type="match status" value="1"/>
</dbReference>
<feature type="transmembrane region" description="Helical" evidence="9">
    <location>
        <begin position="9"/>
        <end position="28"/>
    </location>
</feature>
<dbReference type="InterPro" id="IPR051617">
    <property type="entry name" value="UNC-93-like_regulator"/>
</dbReference>
<keyword evidence="4 9" id="KW-1133">Transmembrane helix</keyword>
<comment type="subcellular location">
    <subcellularLocation>
        <location evidence="1">Membrane</location>
        <topology evidence="1">Multi-pass membrane protein</topology>
    </subcellularLocation>
</comment>
<feature type="transmembrane region" description="Helical" evidence="9">
    <location>
        <begin position="264"/>
        <end position="286"/>
    </location>
</feature>
<keyword evidence="5 9" id="KW-0472">Membrane</keyword>
<dbReference type="EMBL" id="JAWQEG010007896">
    <property type="protein sequence ID" value="KAK3851429.1"/>
    <property type="molecule type" value="Genomic_DNA"/>
</dbReference>
<sequence length="438" mass="47845">MKVPNIDRTTINVGLLGLAFMLVFTSFQTQGNMQQVVIKSIQAEDPSFLGSGYISLAVVYAVFAFFNWLAPSCLSFLGPKLTMIVGGVTYILFIIGFLWPHTAILYSTSALVGAGAALIWTGQGNYLTLMSTQKTISRNSGVFWAMLQSSMLFGNLFVFYQFKGKDIIDYHTRMVVFLALTVVGLIGLGVMCLLPRPGADGSGRTDDLGGPFNALKKSFALFKTKDMLLLSATFFYTGIALSFFSGVYSACLSFTLRFPDPKQLVGLSGMFIGCGEILGGGVFGIFGSKTVKFGRDPIVILGYLVHMVCFFLIFLNLPTMSPLQNTQDPSFLPDGQPSEVIAMLCSFLLGFGDACFNTQIYSILGGVYQDNSGPAFALFKFTQSLSAAACFFYTSVFELYWHLGILVVFATIGTLTFCLVEWKAHRRQKAKPDTTAFD</sequence>